<reference evidence="5" key="1">
    <citation type="submission" date="2021-11" db="EMBL/GenBank/DDBJ databases">
        <authorList>
            <person name="Herlambang A."/>
            <person name="Guo Y."/>
            <person name="Takashima Y."/>
            <person name="Nishizawa T."/>
        </authorList>
    </citation>
    <scope>NUCLEOTIDE SEQUENCE</scope>
    <source>
        <strain evidence="5">E1425</strain>
    </source>
</reference>
<dbReference type="EMBL" id="BQFW01000015">
    <property type="protein sequence ID" value="GJJ78891.1"/>
    <property type="molecule type" value="Genomic_DNA"/>
</dbReference>
<keyword evidence="1" id="KW-0238">DNA-binding</keyword>
<gene>
    <name evidence="5" type="ORF">EMPS_11250</name>
</gene>
<name>A0A9P3HLP4_9FUNG</name>
<sequence length="539" mass="59944">MALPSLLSDHEQRAFSDFLTQLNHDEQNHASRVSNGAPAVSSGGPHPLIDPSLSQEQLQQHLYLRHLQQQQQQQQQQHSSATQDNGHGGVFGGPFPTSGSSLAPAPSLEQQQREWIHHLSSNPLLAPGGVIDPHAMSQAFLQNPQLMAQANAISQAMMIAQHQQQMLQHQQQQQQQREQEQRQQHQQQHYQISDGPHDRQQHQPHHQHQQIHHQQSSYHASATSSEVPSQFPGQDQHPSPPQEYQLPHSHRPQVPSLSSPNLNLTRSGPKEKSTPHNGYANDPTSAPQMTGHNNNNNGHGQLNDAALHSFNRTFDNDYGNESDPSPPPSKKAARRKESTATSSPYDSPKAKSTHRSSRDGHDTNRAVGSRKSSSASSFPVQSGGMNGYKRESLDESGFLNHQHIRQNSAGQNSDDESGEQERSTSPQTKAQGGSSKPSGKKAPHELLTDAEKKANHIASEQKRRQNIRVGFDCLVEIVPTLSECHRSEALILQKSVDYIHRLLSQKNELESKVRYLQANLGEPNEQFLDQSDYSDTEMN</sequence>
<comment type="caution">
    <text evidence="5">The sequence shown here is derived from an EMBL/GenBank/DDBJ whole genome shotgun (WGS) entry which is preliminary data.</text>
</comment>
<feature type="compositionally biased region" description="Basic residues" evidence="3">
    <location>
        <begin position="202"/>
        <end position="211"/>
    </location>
</feature>
<keyword evidence="2" id="KW-0539">Nucleus</keyword>
<keyword evidence="6" id="KW-1185">Reference proteome</keyword>
<feature type="compositionally biased region" description="Polar residues" evidence="3">
    <location>
        <begin position="255"/>
        <end position="266"/>
    </location>
</feature>
<dbReference type="PANTHER" id="PTHR10328:SF12">
    <property type="entry name" value="CARBOHYDRATE-RESPONSIVE ELEMENT-BINDING PROTEIN"/>
    <property type="match status" value="1"/>
</dbReference>
<dbReference type="PANTHER" id="PTHR10328">
    <property type="entry name" value="PROTEIN MAX MYC-ASSOCIATED FACTOR X"/>
    <property type="match status" value="1"/>
</dbReference>
<evidence type="ECO:0000313" key="5">
    <source>
        <dbReference type="EMBL" id="GJJ78891.1"/>
    </source>
</evidence>
<dbReference type="Gene3D" id="4.10.280.10">
    <property type="entry name" value="Helix-loop-helix DNA-binding domain"/>
    <property type="match status" value="1"/>
</dbReference>
<evidence type="ECO:0000256" key="2">
    <source>
        <dbReference type="ARBA" id="ARBA00023242"/>
    </source>
</evidence>
<feature type="compositionally biased region" description="Polar residues" evidence="3">
    <location>
        <begin position="423"/>
        <end position="437"/>
    </location>
</feature>
<feature type="compositionally biased region" description="Low complexity" evidence="3">
    <location>
        <begin position="167"/>
        <end position="176"/>
    </location>
</feature>
<dbReference type="InterPro" id="IPR036638">
    <property type="entry name" value="HLH_DNA-bd_sf"/>
</dbReference>
<protein>
    <recommendedName>
        <fullName evidence="4">BHLH domain-containing protein</fullName>
    </recommendedName>
</protein>
<dbReference type="GO" id="GO:0046983">
    <property type="term" value="F:protein dimerization activity"/>
    <property type="evidence" value="ECO:0007669"/>
    <property type="project" value="InterPro"/>
</dbReference>
<proteinExistence type="predicted"/>
<dbReference type="AlphaFoldDB" id="A0A9P3HLP4"/>
<evidence type="ECO:0000313" key="6">
    <source>
        <dbReference type="Proteomes" id="UP000827284"/>
    </source>
</evidence>
<dbReference type="GO" id="GO:0090575">
    <property type="term" value="C:RNA polymerase II transcription regulator complex"/>
    <property type="evidence" value="ECO:0007669"/>
    <property type="project" value="TreeGrafter"/>
</dbReference>
<feature type="region of interest" description="Disordered" evidence="3">
    <location>
        <begin position="67"/>
        <end position="111"/>
    </location>
</feature>
<dbReference type="PROSITE" id="PS50888">
    <property type="entry name" value="BHLH"/>
    <property type="match status" value="1"/>
</dbReference>
<dbReference type="GO" id="GO:0045944">
    <property type="term" value="P:positive regulation of transcription by RNA polymerase II"/>
    <property type="evidence" value="ECO:0007669"/>
    <property type="project" value="TreeGrafter"/>
</dbReference>
<feature type="region of interest" description="Disordered" evidence="3">
    <location>
        <begin position="28"/>
        <end position="51"/>
    </location>
</feature>
<evidence type="ECO:0000256" key="3">
    <source>
        <dbReference type="SAM" id="MobiDB-lite"/>
    </source>
</evidence>
<dbReference type="GO" id="GO:0003677">
    <property type="term" value="F:DNA binding"/>
    <property type="evidence" value="ECO:0007669"/>
    <property type="project" value="UniProtKB-KW"/>
</dbReference>
<feature type="compositionally biased region" description="Low complexity" evidence="3">
    <location>
        <begin position="67"/>
        <end position="78"/>
    </location>
</feature>
<organism evidence="5 6">
    <name type="scientific">Entomortierella parvispora</name>
    <dbReference type="NCBI Taxonomy" id="205924"/>
    <lineage>
        <taxon>Eukaryota</taxon>
        <taxon>Fungi</taxon>
        <taxon>Fungi incertae sedis</taxon>
        <taxon>Mucoromycota</taxon>
        <taxon>Mortierellomycotina</taxon>
        <taxon>Mortierellomycetes</taxon>
        <taxon>Mortierellales</taxon>
        <taxon>Mortierellaceae</taxon>
        <taxon>Entomortierella</taxon>
    </lineage>
</organism>
<feature type="compositionally biased region" description="Low complexity" evidence="3">
    <location>
        <begin position="291"/>
        <end position="300"/>
    </location>
</feature>
<feature type="region of interest" description="Disordered" evidence="3">
    <location>
        <begin position="407"/>
        <end position="444"/>
    </location>
</feature>
<dbReference type="Proteomes" id="UP000827284">
    <property type="component" value="Unassembled WGS sequence"/>
</dbReference>
<dbReference type="SMART" id="SM00353">
    <property type="entry name" value="HLH"/>
    <property type="match status" value="1"/>
</dbReference>
<feature type="region of interest" description="Disordered" evidence="3">
    <location>
        <begin position="167"/>
        <end position="391"/>
    </location>
</feature>
<dbReference type="OrthoDB" id="5778525at2759"/>
<dbReference type="Pfam" id="PF00010">
    <property type="entry name" value="HLH"/>
    <property type="match status" value="1"/>
</dbReference>
<reference evidence="5" key="2">
    <citation type="journal article" date="2022" name="Microbiol. Resour. Announc.">
        <title>Whole-Genome Sequence of Entomortierella parvispora E1425, a Mucoromycotan Fungus Associated with Burkholderiaceae-Related Endosymbiotic Bacteria.</title>
        <authorList>
            <person name="Herlambang A."/>
            <person name="Guo Y."/>
            <person name="Takashima Y."/>
            <person name="Narisawa K."/>
            <person name="Ohta H."/>
            <person name="Nishizawa T."/>
        </authorList>
    </citation>
    <scope>NUCLEOTIDE SEQUENCE</scope>
    <source>
        <strain evidence="5">E1425</strain>
    </source>
</reference>
<dbReference type="SUPFAM" id="SSF47459">
    <property type="entry name" value="HLH, helix-loop-helix DNA-binding domain"/>
    <property type="match status" value="1"/>
</dbReference>
<dbReference type="InterPro" id="IPR011598">
    <property type="entry name" value="bHLH_dom"/>
</dbReference>
<dbReference type="GO" id="GO:0003700">
    <property type="term" value="F:DNA-binding transcription factor activity"/>
    <property type="evidence" value="ECO:0007669"/>
    <property type="project" value="TreeGrafter"/>
</dbReference>
<accession>A0A9P3HLP4</accession>
<feature type="domain" description="BHLH" evidence="4">
    <location>
        <begin position="451"/>
        <end position="502"/>
    </location>
</feature>
<evidence type="ECO:0000259" key="4">
    <source>
        <dbReference type="PROSITE" id="PS50888"/>
    </source>
</evidence>
<evidence type="ECO:0000256" key="1">
    <source>
        <dbReference type="ARBA" id="ARBA00023125"/>
    </source>
</evidence>
<feature type="compositionally biased region" description="Polar residues" evidence="3">
    <location>
        <begin position="216"/>
        <end position="237"/>
    </location>
</feature>